<dbReference type="GO" id="GO:0005524">
    <property type="term" value="F:ATP binding"/>
    <property type="evidence" value="ECO:0007669"/>
    <property type="project" value="InterPro"/>
</dbReference>
<accession>A0AAV3NQE8</accession>
<evidence type="ECO:0000313" key="2">
    <source>
        <dbReference type="EMBL" id="GAA0141107.1"/>
    </source>
</evidence>
<dbReference type="SUPFAM" id="SSF56112">
    <property type="entry name" value="Protein kinase-like (PK-like)"/>
    <property type="match status" value="1"/>
</dbReference>
<proteinExistence type="predicted"/>
<evidence type="ECO:0000259" key="1">
    <source>
        <dbReference type="PROSITE" id="PS50011"/>
    </source>
</evidence>
<dbReference type="InterPro" id="IPR011009">
    <property type="entry name" value="Kinase-like_dom_sf"/>
</dbReference>
<gene>
    <name evidence="2" type="ORF">LIER_02326</name>
</gene>
<name>A0AAV3NQE8_LITER</name>
<dbReference type="GO" id="GO:0004672">
    <property type="term" value="F:protein kinase activity"/>
    <property type="evidence" value="ECO:0007669"/>
    <property type="project" value="InterPro"/>
</dbReference>
<evidence type="ECO:0000313" key="3">
    <source>
        <dbReference type="Proteomes" id="UP001454036"/>
    </source>
</evidence>
<dbReference type="EMBL" id="BAABME010000250">
    <property type="protein sequence ID" value="GAA0141107.1"/>
    <property type="molecule type" value="Genomic_DNA"/>
</dbReference>
<dbReference type="InterPro" id="IPR000719">
    <property type="entry name" value="Prot_kinase_dom"/>
</dbReference>
<keyword evidence="3" id="KW-1185">Reference proteome</keyword>
<reference evidence="2 3" key="1">
    <citation type="submission" date="2024-01" db="EMBL/GenBank/DDBJ databases">
        <title>The complete chloroplast genome sequence of Lithospermum erythrorhizon: insights into the phylogenetic relationship among Boraginaceae species and the maternal lineages of purple gromwells.</title>
        <authorList>
            <person name="Okada T."/>
            <person name="Watanabe K."/>
        </authorList>
    </citation>
    <scope>NUCLEOTIDE SEQUENCE [LARGE SCALE GENOMIC DNA]</scope>
</reference>
<sequence>MSLYTAASIGQSYGENFGSFVCFDTPFRAPEMKYLNRNLTSKVDIYSAGAVLLKMLISHSINHLEKMSAFEDASIGLFPEVMDANITLMLKKSFDRNPCKRSSANEILNELQKYA</sequence>
<feature type="domain" description="Protein kinase" evidence="1">
    <location>
        <begin position="1"/>
        <end position="115"/>
    </location>
</feature>
<dbReference type="AlphaFoldDB" id="A0AAV3NQE8"/>
<dbReference type="Proteomes" id="UP001454036">
    <property type="component" value="Unassembled WGS sequence"/>
</dbReference>
<organism evidence="2 3">
    <name type="scientific">Lithospermum erythrorhizon</name>
    <name type="common">Purple gromwell</name>
    <name type="synonym">Lithospermum officinale var. erythrorhizon</name>
    <dbReference type="NCBI Taxonomy" id="34254"/>
    <lineage>
        <taxon>Eukaryota</taxon>
        <taxon>Viridiplantae</taxon>
        <taxon>Streptophyta</taxon>
        <taxon>Embryophyta</taxon>
        <taxon>Tracheophyta</taxon>
        <taxon>Spermatophyta</taxon>
        <taxon>Magnoliopsida</taxon>
        <taxon>eudicotyledons</taxon>
        <taxon>Gunneridae</taxon>
        <taxon>Pentapetalae</taxon>
        <taxon>asterids</taxon>
        <taxon>lamiids</taxon>
        <taxon>Boraginales</taxon>
        <taxon>Boraginaceae</taxon>
        <taxon>Boraginoideae</taxon>
        <taxon>Lithospermeae</taxon>
        <taxon>Lithospermum</taxon>
    </lineage>
</organism>
<protein>
    <recommendedName>
        <fullName evidence="1">Protein kinase domain-containing protein</fullName>
    </recommendedName>
</protein>
<dbReference type="PROSITE" id="PS50011">
    <property type="entry name" value="PROTEIN_KINASE_DOM"/>
    <property type="match status" value="1"/>
</dbReference>
<comment type="caution">
    <text evidence="2">The sequence shown here is derived from an EMBL/GenBank/DDBJ whole genome shotgun (WGS) entry which is preliminary data.</text>
</comment>
<dbReference type="Gene3D" id="1.10.510.10">
    <property type="entry name" value="Transferase(Phosphotransferase) domain 1"/>
    <property type="match status" value="1"/>
</dbReference>